<keyword evidence="6" id="KW-0143">Chaperone</keyword>
<evidence type="ECO:0000256" key="7">
    <source>
        <dbReference type="ARBA" id="ARBA00024197"/>
    </source>
</evidence>
<dbReference type="RefSeq" id="WP_166843748.1">
    <property type="nucleotide sequence ID" value="NZ_JAAONY010000003.1"/>
</dbReference>
<dbReference type="Gene3D" id="1.25.40.10">
    <property type="entry name" value="Tetratricopeptide repeat domain"/>
    <property type="match status" value="1"/>
</dbReference>
<dbReference type="PANTHER" id="PTHR38035:SF1">
    <property type="entry name" value="ANCILLARY SECYEG TRANSLOCON SUBUNIT"/>
    <property type="match status" value="1"/>
</dbReference>
<feature type="domain" description="Ancillary SecYEG translocon subunit/Cell division coordinator CpoB TPR" evidence="9">
    <location>
        <begin position="15"/>
        <end position="211"/>
    </location>
</feature>
<accession>A0A7X0MX61</accession>
<evidence type="ECO:0000256" key="4">
    <source>
        <dbReference type="ARBA" id="ARBA00022989"/>
    </source>
</evidence>
<keyword evidence="5" id="KW-0472">Membrane</keyword>
<dbReference type="InParanoid" id="A0A7X0MX61"/>
<protein>
    <recommendedName>
        <fullName evidence="8">Ancillary SecYEG translocon subunit</fullName>
    </recommendedName>
</protein>
<evidence type="ECO:0000256" key="1">
    <source>
        <dbReference type="ARBA" id="ARBA00004401"/>
    </source>
</evidence>
<evidence type="ECO:0000256" key="5">
    <source>
        <dbReference type="ARBA" id="ARBA00023136"/>
    </source>
</evidence>
<evidence type="ECO:0000256" key="6">
    <source>
        <dbReference type="ARBA" id="ARBA00023186"/>
    </source>
</evidence>
<evidence type="ECO:0000313" key="11">
    <source>
        <dbReference type="Proteomes" id="UP000528457"/>
    </source>
</evidence>
<comment type="similarity">
    <text evidence="7">Belongs to the YfgM family.</text>
</comment>
<comment type="caution">
    <text evidence="10">The sequence shown here is derived from an EMBL/GenBank/DDBJ whole genome shotgun (WGS) entry which is preliminary data.</text>
</comment>
<dbReference type="GO" id="GO:0044877">
    <property type="term" value="F:protein-containing complex binding"/>
    <property type="evidence" value="ECO:0007669"/>
    <property type="project" value="InterPro"/>
</dbReference>
<dbReference type="InterPro" id="IPR026039">
    <property type="entry name" value="YfgM"/>
</dbReference>
<dbReference type="FunCoup" id="A0A7X0MX61">
    <property type="interactions" value="73"/>
</dbReference>
<dbReference type="Proteomes" id="UP000528457">
    <property type="component" value="Unassembled WGS sequence"/>
</dbReference>
<dbReference type="SUPFAM" id="SSF48452">
    <property type="entry name" value="TPR-like"/>
    <property type="match status" value="1"/>
</dbReference>
<dbReference type="InterPro" id="IPR011990">
    <property type="entry name" value="TPR-like_helical_dom_sf"/>
</dbReference>
<evidence type="ECO:0000256" key="2">
    <source>
        <dbReference type="ARBA" id="ARBA00022475"/>
    </source>
</evidence>
<keyword evidence="3" id="KW-0812">Transmembrane</keyword>
<sequence>MAEHLTEEEQLEAIKRWWDNNGKSLLTAILLGIAAYSGFQFWQNKQQAQAEAGSVVYEELLQAVGAQSPTEEQQNTAKYLAKQLVDEHSGSFYGISGDLFLAKLAVKGNDLESAAKHLNSALAQGPSEALRPIVYQRLAKVQAATGDHAAALATLDKGQTQAVVGSFAETRGDIYLAQGDNDRARASYQLALDSLAAEDFARRQPLQDKLAGVPVVALAKQDGDAQ</sequence>
<dbReference type="Pfam" id="PF09976">
    <property type="entry name" value="TPR_21"/>
    <property type="match status" value="1"/>
</dbReference>
<name>A0A7X0MX61_9GAMM</name>
<evidence type="ECO:0000256" key="8">
    <source>
        <dbReference type="ARBA" id="ARBA00024235"/>
    </source>
</evidence>
<comment type="subcellular location">
    <subcellularLocation>
        <location evidence="1">Cell membrane</location>
        <topology evidence="1">Single-pass type II membrane protein</topology>
    </subcellularLocation>
</comment>
<evidence type="ECO:0000256" key="3">
    <source>
        <dbReference type="ARBA" id="ARBA00022692"/>
    </source>
</evidence>
<reference evidence="10 11" key="1">
    <citation type="submission" date="2020-08" db="EMBL/GenBank/DDBJ databases">
        <title>Genomic Encyclopedia of Type Strains, Phase IV (KMG-IV): sequencing the most valuable type-strain genomes for metagenomic binning, comparative biology and taxonomic classification.</title>
        <authorList>
            <person name="Goeker M."/>
        </authorList>
    </citation>
    <scope>NUCLEOTIDE SEQUENCE [LARGE SCALE GENOMIC DNA]</scope>
    <source>
        <strain evidence="10 11">DSM 22368</strain>
    </source>
</reference>
<keyword evidence="2" id="KW-1003">Cell membrane</keyword>
<keyword evidence="4" id="KW-1133">Transmembrane helix</keyword>
<dbReference type="PANTHER" id="PTHR38035">
    <property type="entry name" value="UPF0070 PROTEIN YFGM"/>
    <property type="match status" value="1"/>
</dbReference>
<dbReference type="EMBL" id="JACHHT010000003">
    <property type="protein sequence ID" value="MBB6523143.1"/>
    <property type="molecule type" value="Genomic_DNA"/>
</dbReference>
<dbReference type="PIRSF" id="PIRSF006170">
    <property type="entry name" value="YfgM"/>
    <property type="match status" value="1"/>
</dbReference>
<gene>
    <name evidence="10" type="ORF">HNR48_003445</name>
</gene>
<dbReference type="InterPro" id="IPR018704">
    <property type="entry name" value="SecYEG/CpoB_TPR"/>
</dbReference>
<proteinExistence type="inferred from homology"/>
<dbReference type="AlphaFoldDB" id="A0A7X0MX61"/>
<dbReference type="GO" id="GO:0005886">
    <property type="term" value="C:plasma membrane"/>
    <property type="evidence" value="ECO:0007669"/>
    <property type="project" value="UniProtKB-SubCell"/>
</dbReference>
<keyword evidence="11" id="KW-1185">Reference proteome</keyword>
<evidence type="ECO:0000313" key="10">
    <source>
        <dbReference type="EMBL" id="MBB6523143.1"/>
    </source>
</evidence>
<evidence type="ECO:0000259" key="9">
    <source>
        <dbReference type="Pfam" id="PF09976"/>
    </source>
</evidence>
<organism evidence="10 11">
    <name type="scientific">Pseudoteredinibacter isoporae</name>
    <dbReference type="NCBI Taxonomy" id="570281"/>
    <lineage>
        <taxon>Bacteria</taxon>
        <taxon>Pseudomonadati</taxon>
        <taxon>Pseudomonadota</taxon>
        <taxon>Gammaproteobacteria</taxon>
        <taxon>Cellvibrionales</taxon>
        <taxon>Cellvibrionaceae</taxon>
        <taxon>Pseudoteredinibacter</taxon>
    </lineage>
</organism>